<dbReference type="PROSITE" id="PS00973">
    <property type="entry name" value="USP_2"/>
    <property type="match status" value="1"/>
</dbReference>
<dbReference type="FunCoup" id="A9URK5">
    <property type="interactions" value="1862"/>
</dbReference>
<dbReference type="InterPro" id="IPR016024">
    <property type="entry name" value="ARM-type_fold"/>
</dbReference>
<dbReference type="PANTHER" id="PTHR24006:SF827">
    <property type="entry name" value="UBIQUITIN CARBOXYL-TERMINAL HYDROLASE 34"/>
    <property type="match status" value="1"/>
</dbReference>
<dbReference type="GO" id="GO:0005634">
    <property type="term" value="C:nucleus"/>
    <property type="evidence" value="ECO:0000318"/>
    <property type="project" value="GO_Central"/>
</dbReference>
<accession>A9URK5</accession>
<dbReference type="Pfam" id="PF25010">
    <property type="entry name" value="ARM_UBP24_USP9X-Y"/>
    <property type="match status" value="1"/>
</dbReference>
<dbReference type="eggNOG" id="KOG1866">
    <property type="taxonomic scope" value="Eukaryota"/>
</dbReference>
<dbReference type="RefSeq" id="XP_001743544.1">
    <property type="nucleotide sequence ID" value="XM_001743492.1"/>
</dbReference>
<dbReference type="InterPro" id="IPR038765">
    <property type="entry name" value="Papain-like_cys_pep_sf"/>
</dbReference>
<dbReference type="GO" id="GO:0031647">
    <property type="term" value="P:regulation of protein stability"/>
    <property type="evidence" value="ECO:0000318"/>
    <property type="project" value="GO_Central"/>
</dbReference>
<evidence type="ECO:0000256" key="3">
    <source>
        <dbReference type="ARBA" id="ARBA00012759"/>
    </source>
</evidence>
<proteinExistence type="inferred from homology"/>
<sequence>MEVFPSQSLEELENKVLAPSWTVPLESNGPLVVCTQALLRLLQANSSFEADDVATRFLHGVFHESYAKLLDSDAVRTWKSNIISLIEEKMPLFAETLAYVVGASDHPELYNLVALALCDDAELYHRCGTGASSTSLQSSAFACRQYGLWPDVVNIFGHHGGFQRIAAYAAREDVPFENLLQLARISVQASPDLKDSVRDQVLAPIWARFNTKFDGMSNDDLKKLAPHVLGKRGLLATFAAFPRLRDSVSPGRPPVYDCMLRLLKCGSFSVTMSVMQFIHEQARYGPSTADVRSRQATLSQEDIAPWIVENDILDILLKGNLHQEQYVRRITKLVTILTSQKMLNQATLKQIWDAQGGKHETIVKNLHELLAEIAWDLTGDNLHYLFELFKESWGGSDENRRNLLTLMRRLAEEDTHNTMANQVLNLLWDLVHDDTASREIITAALEAHCHILLHGYNQEAERRHWINTLVEAIGAEKDVLLSVQQLHRILKYYSNSASSHTRHKELFTFIENSKLATHCQHALLQYYDMARSNPAAAGGVFSHEEILDIYLDNIRFFNETTSSYISLVLVEVIWDKIYCHAISETDARILLTWFAKICTYNGNDTDLDLGCIARFFDSRIVRQDPTRMNTDAFHLFWAAFKSTNQHHGKLMLSSDGLIIESIRDISFGGLDVLWMVALEHDDEQVAELGARALLQLFLASGSAVDFHNAWLEQIFTRLTQSYFEICRLEDESAKTRAQALVARAFRILTSYIGATERNYRRIFGLRGHRAAYRGQMLNLVLHRPRKEGRKPLDLLMHETDTMLSLRREAAAIFSLRLEATALQTYKTTAMYLTSNDMHTLGEAGVYHGQHFLVRSLNVNTNGPILGPANEMEEAKLPRMILANPQNPFTAKLYQIADEVRVAPEARSMAQTLLLNLPSNETIMQAVADEVVAKKDLALATLPELSRFRQLYQILALCALLQPWPDAERSPALRERSQTVQNVYRQSVPFAQLLSVCRISDAEAATPHLEEYEMIFELLKAVLFLLQISIEAASSLDKATLAHILSELSPLLELTASGRLGQNCSPTVEAKNAVLSVRVLNLMERLLAQEESEATTFLDVVFKHDLLSQILMHASDAGTRGSLVKLLMIVFPKASPQDRATLFAKACGLLDRVHSTPHCSHLFNLVVALVSKHEACANTDADKLFQQQIQALERFEVVDGAQLDDLQDELAGRFNLARALLPHVGSTTLDNVDRMLKPIVEKFLFPASKRLSELALADEGMDLDDERVQAICRVPGARTAAFSFLQSYLQARPKSLMQLLLDLATLHFSPSQRLSGFEYIPVTTDRSSAGFVGLKNAGATCYLNSSLQQLFMQPDIRRFLASELAIPAEDRNDLLLYQLQKTFVFLDKAEQQYYIPEDMWRTYRHWGEAVNVREQQDANEFLNCFVDQIDEQLKALQRPQILSRVLGGMFLDEKIIQKGCNHRYTRDEPFTTVCVEVTLSDRLEDGLAKYVQGEVLEGYKCEKCAEPRDTLKRQSIKRLPRVLAISLKRFDFDFERMAPTKFNKRYEFPMELDMGPYTAAGLHAAELRENGTDIETPACPYRLVGVIVHSGQANGGHYYSFIRQRDACGAVQEDSPWLRFEDTEVSIVEMDSPDTLHEEWFGGSYSSDVLDKATHRYVKRKRERWWNAYMLFYERIDPPALHMSDAYDHELDPTLPDHPLPPSDSEPEPYDTVTAEEKAEKEKELATVDLEPSTELHRELKRANVEFRHKANVFDPAYFSFLLQACKQQTQHFLDQLSAAADADAERAIRAAIQPEVVALVNRAFQFLSGFALRTDDSYRPALGDWPDVLARLTELSLEGLDQLLNSLTEEPDLFEDLLVLNTDAESRRVFARILINTCERVHECHGSEVLLSRIEDVLTRLGTLLDTEAIKRPRQFDAAFEFLERLSALGPFWCQELLARNFALRCFSPTSNTLPWLKQLMFDFNPLVLLLARLIRAGGPNLPEQTSAPPTNVRNPFILSSDVSPDAPNDEGVLSIIHEHMEPLMNMLVQLEEPYVAEAQSLLAFLCWRDDSRLMQVLCPLLLHLDSHSPWPKGEFILNSLKSMMAMPDNNLPLRLRLLHYNPKENNRVAGLFRILEFYLLVTCHDEGTGMNLTGWTKQSLCSFEMPVLFDYSTHHAKKVFYTGAFLAWELETIPEAREWLLAVPQVDKWATITSFIETSIASLPIVAGRNLDVDETHVLRRTESAENVVALLSQHAPADLYPMTISIAPTAQTQSPMSEDGSDVDQGGIDNLLTDIQA</sequence>
<dbReference type="GO" id="GO:0006508">
    <property type="term" value="P:proteolysis"/>
    <property type="evidence" value="ECO:0007669"/>
    <property type="project" value="UniProtKB-KW"/>
</dbReference>
<dbReference type="MEROPS" id="C19.007"/>
<dbReference type="OMA" id="QLFMQPD"/>
<evidence type="ECO:0000256" key="5">
    <source>
        <dbReference type="ARBA" id="ARBA00022786"/>
    </source>
</evidence>
<keyword evidence="6" id="KW-0378">Hydrolase</keyword>
<dbReference type="STRING" id="81824.A9URK5"/>
<dbReference type="InterPro" id="IPR018200">
    <property type="entry name" value="USP_CS"/>
</dbReference>
<dbReference type="SUPFAM" id="SSF48371">
    <property type="entry name" value="ARM repeat"/>
    <property type="match status" value="1"/>
</dbReference>
<evidence type="ECO:0000256" key="1">
    <source>
        <dbReference type="ARBA" id="ARBA00000707"/>
    </source>
</evidence>
<dbReference type="GO" id="GO:0005829">
    <property type="term" value="C:cytosol"/>
    <property type="evidence" value="ECO:0000318"/>
    <property type="project" value="GO_Central"/>
</dbReference>
<evidence type="ECO:0000256" key="4">
    <source>
        <dbReference type="ARBA" id="ARBA00022670"/>
    </source>
</evidence>
<dbReference type="GO" id="GO:0016579">
    <property type="term" value="P:protein deubiquitination"/>
    <property type="evidence" value="ECO:0007669"/>
    <property type="project" value="InterPro"/>
</dbReference>
<keyword evidence="4" id="KW-0645">Protease</keyword>
<dbReference type="Pfam" id="PF00443">
    <property type="entry name" value="UCH"/>
    <property type="match status" value="1"/>
</dbReference>
<dbReference type="PANTHER" id="PTHR24006">
    <property type="entry name" value="UBIQUITIN CARBOXYL-TERMINAL HYDROLASE"/>
    <property type="match status" value="1"/>
</dbReference>
<evidence type="ECO:0000259" key="9">
    <source>
        <dbReference type="PROSITE" id="PS50235"/>
    </source>
</evidence>
<organism evidence="10 11">
    <name type="scientific">Monosiga brevicollis</name>
    <name type="common">Choanoflagellate</name>
    <dbReference type="NCBI Taxonomy" id="81824"/>
    <lineage>
        <taxon>Eukaryota</taxon>
        <taxon>Choanoflagellata</taxon>
        <taxon>Craspedida</taxon>
        <taxon>Salpingoecidae</taxon>
        <taxon>Monosiga</taxon>
    </lineage>
</organism>
<gene>
    <name evidence="10" type="ORF">MONBRDRAFT_31374</name>
</gene>
<feature type="domain" description="USP" evidence="9">
    <location>
        <begin position="1331"/>
        <end position="1675"/>
    </location>
</feature>
<dbReference type="KEGG" id="mbr:MONBRDRAFT_31374"/>
<comment type="similarity">
    <text evidence="2">Belongs to the peptidase C19 family.</text>
</comment>
<keyword evidence="5" id="KW-0833">Ubl conjugation pathway</keyword>
<dbReference type="EMBL" id="CH991544">
    <property type="protein sequence ID" value="EDQ92258.1"/>
    <property type="molecule type" value="Genomic_DNA"/>
</dbReference>
<dbReference type="InterPro" id="IPR001394">
    <property type="entry name" value="Peptidase_C19_UCH"/>
</dbReference>
<evidence type="ECO:0000256" key="8">
    <source>
        <dbReference type="SAM" id="MobiDB-lite"/>
    </source>
</evidence>
<evidence type="ECO:0000256" key="6">
    <source>
        <dbReference type="ARBA" id="ARBA00022801"/>
    </source>
</evidence>
<dbReference type="PROSITE" id="PS50235">
    <property type="entry name" value="USP_3"/>
    <property type="match status" value="1"/>
</dbReference>
<dbReference type="InterPro" id="IPR056850">
    <property type="entry name" value="ARM_UBP34_24_USP9X_Y"/>
</dbReference>
<evidence type="ECO:0000313" key="11">
    <source>
        <dbReference type="Proteomes" id="UP000001357"/>
    </source>
</evidence>
<evidence type="ECO:0000256" key="2">
    <source>
        <dbReference type="ARBA" id="ARBA00009085"/>
    </source>
</evidence>
<dbReference type="Gene3D" id="3.90.70.10">
    <property type="entry name" value="Cysteine proteinases"/>
    <property type="match status" value="1"/>
</dbReference>
<dbReference type="GeneID" id="5888216"/>
<dbReference type="PROSITE" id="PS00972">
    <property type="entry name" value="USP_1"/>
    <property type="match status" value="1"/>
</dbReference>
<dbReference type="FunFam" id="3.90.70.10:FF:000022">
    <property type="entry name" value="Ubiquitin carboxyl-terminal hydrolase 24"/>
    <property type="match status" value="1"/>
</dbReference>
<dbReference type="InParanoid" id="A9URK5"/>
<keyword evidence="7" id="KW-0788">Thiol protease</keyword>
<comment type="catalytic activity">
    <reaction evidence="1">
        <text>Thiol-dependent hydrolysis of ester, thioester, amide, peptide and isopeptide bonds formed by the C-terminal Gly of ubiquitin (a 76-residue protein attached to proteins as an intracellular targeting signal).</text>
        <dbReference type="EC" id="3.4.19.12"/>
    </reaction>
</comment>
<name>A9URK5_MONBE</name>
<dbReference type="InterPro" id="IPR028889">
    <property type="entry name" value="USP"/>
</dbReference>
<dbReference type="InterPro" id="IPR050164">
    <property type="entry name" value="Peptidase_C19"/>
</dbReference>
<protein>
    <recommendedName>
        <fullName evidence="3">ubiquitinyl hydrolase 1</fullName>
        <ecNumber evidence="3">3.4.19.12</ecNumber>
    </recommendedName>
</protein>
<dbReference type="Proteomes" id="UP000001357">
    <property type="component" value="Unassembled WGS sequence"/>
</dbReference>
<evidence type="ECO:0000313" key="10">
    <source>
        <dbReference type="EMBL" id="EDQ92258.1"/>
    </source>
</evidence>
<reference evidence="10 11" key="1">
    <citation type="journal article" date="2008" name="Nature">
        <title>The genome of the choanoflagellate Monosiga brevicollis and the origin of metazoans.</title>
        <authorList>
            <consortium name="JGI Sequencing"/>
            <person name="King N."/>
            <person name="Westbrook M.J."/>
            <person name="Young S.L."/>
            <person name="Kuo A."/>
            <person name="Abedin M."/>
            <person name="Chapman J."/>
            <person name="Fairclough S."/>
            <person name="Hellsten U."/>
            <person name="Isogai Y."/>
            <person name="Letunic I."/>
            <person name="Marr M."/>
            <person name="Pincus D."/>
            <person name="Putnam N."/>
            <person name="Rokas A."/>
            <person name="Wright K.J."/>
            <person name="Zuzow R."/>
            <person name="Dirks W."/>
            <person name="Good M."/>
            <person name="Goodstein D."/>
            <person name="Lemons D."/>
            <person name="Li W."/>
            <person name="Lyons J.B."/>
            <person name="Morris A."/>
            <person name="Nichols S."/>
            <person name="Richter D.J."/>
            <person name="Salamov A."/>
            <person name="Bork P."/>
            <person name="Lim W.A."/>
            <person name="Manning G."/>
            <person name="Miller W.T."/>
            <person name="McGinnis W."/>
            <person name="Shapiro H."/>
            <person name="Tjian R."/>
            <person name="Grigoriev I.V."/>
            <person name="Rokhsar D."/>
        </authorList>
    </citation>
    <scope>NUCLEOTIDE SEQUENCE [LARGE SCALE GENOMIC DNA]</scope>
    <source>
        <strain evidence="11">MX1 / ATCC 50154</strain>
    </source>
</reference>
<evidence type="ECO:0000256" key="7">
    <source>
        <dbReference type="ARBA" id="ARBA00022807"/>
    </source>
</evidence>
<dbReference type="GO" id="GO:0004843">
    <property type="term" value="F:cysteine-type deubiquitinase activity"/>
    <property type="evidence" value="ECO:0000318"/>
    <property type="project" value="GO_Central"/>
</dbReference>
<feature type="region of interest" description="Disordered" evidence="8">
    <location>
        <begin position="1686"/>
        <end position="1714"/>
    </location>
</feature>
<keyword evidence="11" id="KW-1185">Reference proteome</keyword>
<dbReference type="EC" id="3.4.19.12" evidence="3"/>
<dbReference type="SUPFAM" id="SSF54001">
    <property type="entry name" value="Cysteine proteinases"/>
    <property type="match status" value="1"/>
</dbReference>